<keyword evidence="8" id="KW-1185">Reference proteome</keyword>
<keyword evidence="2" id="KW-1003">Cell membrane</keyword>
<evidence type="ECO:0000256" key="6">
    <source>
        <dbReference type="SAM" id="Phobius"/>
    </source>
</evidence>
<dbReference type="Pfam" id="PF01810">
    <property type="entry name" value="LysE"/>
    <property type="match status" value="1"/>
</dbReference>
<evidence type="ECO:0000256" key="1">
    <source>
        <dbReference type="ARBA" id="ARBA00004651"/>
    </source>
</evidence>
<dbReference type="Proteomes" id="UP001500618">
    <property type="component" value="Unassembled WGS sequence"/>
</dbReference>
<evidence type="ECO:0000256" key="5">
    <source>
        <dbReference type="ARBA" id="ARBA00023136"/>
    </source>
</evidence>
<keyword evidence="5 6" id="KW-0472">Membrane</keyword>
<proteinExistence type="predicted"/>
<accession>A0ABN2FXK0</accession>
<protein>
    <submittedName>
        <fullName evidence="7">LysE family translocator</fullName>
    </submittedName>
</protein>
<dbReference type="PANTHER" id="PTHR30086">
    <property type="entry name" value="ARGININE EXPORTER PROTEIN ARGO"/>
    <property type="match status" value="1"/>
</dbReference>
<evidence type="ECO:0000313" key="8">
    <source>
        <dbReference type="Proteomes" id="UP001500618"/>
    </source>
</evidence>
<evidence type="ECO:0000256" key="4">
    <source>
        <dbReference type="ARBA" id="ARBA00022989"/>
    </source>
</evidence>
<organism evidence="7 8">
    <name type="scientific">Fodinicola feengrottensis</name>
    <dbReference type="NCBI Taxonomy" id="435914"/>
    <lineage>
        <taxon>Bacteria</taxon>
        <taxon>Bacillati</taxon>
        <taxon>Actinomycetota</taxon>
        <taxon>Actinomycetes</taxon>
        <taxon>Mycobacteriales</taxon>
        <taxon>Fodinicola</taxon>
    </lineage>
</organism>
<dbReference type="PIRSF" id="PIRSF006324">
    <property type="entry name" value="LeuE"/>
    <property type="match status" value="1"/>
</dbReference>
<dbReference type="EMBL" id="BAAANY010000002">
    <property type="protein sequence ID" value="GAA1661643.1"/>
    <property type="molecule type" value="Genomic_DNA"/>
</dbReference>
<gene>
    <name evidence="7" type="ORF">GCM10009765_08980</name>
</gene>
<comment type="subcellular location">
    <subcellularLocation>
        <location evidence="1">Cell membrane</location>
        <topology evidence="1">Multi-pass membrane protein</topology>
    </subcellularLocation>
</comment>
<feature type="transmembrane region" description="Helical" evidence="6">
    <location>
        <begin position="38"/>
        <end position="64"/>
    </location>
</feature>
<evidence type="ECO:0000313" key="7">
    <source>
        <dbReference type="EMBL" id="GAA1661643.1"/>
    </source>
</evidence>
<keyword evidence="4 6" id="KW-1133">Transmembrane helix</keyword>
<dbReference type="RefSeq" id="WP_344307350.1">
    <property type="nucleotide sequence ID" value="NZ_BAAANY010000002.1"/>
</dbReference>
<keyword evidence="3 6" id="KW-0812">Transmembrane</keyword>
<evidence type="ECO:0000256" key="3">
    <source>
        <dbReference type="ARBA" id="ARBA00022692"/>
    </source>
</evidence>
<evidence type="ECO:0000256" key="2">
    <source>
        <dbReference type="ARBA" id="ARBA00022475"/>
    </source>
</evidence>
<dbReference type="PANTHER" id="PTHR30086:SF20">
    <property type="entry name" value="ARGININE EXPORTER PROTEIN ARGO-RELATED"/>
    <property type="match status" value="1"/>
</dbReference>
<reference evidence="7 8" key="1">
    <citation type="journal article" date="2019" name="Int. J. Syst. Evol. Microbiol.">
        <title>The Global Catalogue of Microorganisms (GCM) 10K type strain sequencing project: providing services to taxonomists for standard genome sequencing and annotation.</title>
        <authorList>
            <consortium name="The Broad Institute Genomics Platform"/>
            <consortium name="The Broad Institute Genome Sequencing Center for Infectious Disease"/>
            <person name="Wu L."/>
            <person name="Ma J."/>
        </authorList>
    </citation>
    <scope>NUCLEOTIDE SEQUENCE [LARGE SCALE GENOMIC DNA]</scope>
    <source>
        <strain evidence="7 8">JCM 14718</strain>
    </source>
</reference>
<name>A0ABN2FXK0_9ACTN</name>
<feature type="transmembrane region" description="Helical" evidence="6">
    <location>
        <begin position="6"/>
        <end position="26"/>
    </location>
</feature>
<feature type="transmembrane region" description="Helical" evidence="6">
    <location>
        <begin position="155"/>
        <end position="174"/>
    </location>
</feature>
<dbReference type="InterPro" id="IPR001123">
    <property type="entry name" value="LeuE-type"/>
</dbReference>
<feature type="transmembrane region" description="Helical" evidence="6">
    <location>
        <begin position="70"/>
        <end position="88"/>
    </location>
</feature>
<comment type="caution">
    <text evidence="7">The sequence shown here is derived from an EMBL/GenBank/DDBJ whole genome shotgun (WGS) entry which is preliminary data.</text>
</comment>
<sequence>MTLTSYLSYLAFAIVVTIAPGPDFALTVTNSLRGGRKAGLLTSLGIASSNVLQGTAAALGLGALIVHSQWAFTTIRWAGVAYLAYLGIQTIRSAIKGRYDLSELPADQVSAPKWLRFQQGFLSNITNPKVLTLYLSVLPQFLGSASASVPNALLLAYSHAVFGLIWLTVLVAFLHQIRSFLRRRPVRRTLDAVTGLAMLGFSAKLATETH</sequence>